<feature type="binding site" evidence="11">
    <location>
        <position position="315"/>
    </location>
    <ligand>
        <name>substrate</name>
    </ligand>
</feature>
<feature type="binding site" evidence="11">
    <location>
        <position position="411"/>
    </location>
    <ligand>
        <name>substrate</name>
    </ligand>
</feature>
<feature type="binding site" evidence="11">
    <location>
        <begin position="316"/>
        <end position="317"/>
    </location>
    <ligand>
        <name>pyridoxal 5'-phosphate</name>
        <dbReference type="ChEBI" id="CHEBI:597326"/>
    </ligand>
</feature>
<dbReference type="GO" id="GO:0032259">
    <property type="term" value="P:methylation"/>
    <property type="evidence" value="ECO:0007669"/>
    <property type="project" value="InterPro"/>
</dbReference>
<keyword evidence="8 11" id="KW-0093">Biotin biosynthesis</keyword>
<keyword evidence="5 11" id="KW-0032">Aminotransferase</keyword>
<dbReference type="HAMAP" id="MF_00834">
    <property type="entry name" value="BioA"/>
    <property type="match status" value="1"/>
</dbReference>
<evidence type="ECO:0000256" key="2">
    <source>
        <dbReference type="ARBA" id="ARBA00004496"/>
    </source>
</evidence>
<comment type="subunit">
    <text evidence="3 11">Homodimer.</text>
</comment>
<sequence length="456" mass="52230">MNLVEKDLKYIWHPCSQMKDYETFKPIVIEKGEGIYLYDINGNEYIDSISSWWCNLFGHSNKRINNAINNQINKLEHVIFANFTHKPAIELCERIINLAPNGLNKVFFTDNGSASVECALKMSFQYHAQVGNTKKQKFVAITDAYHGETIGALSVGDLDLYSKVYKPIMLDTKRVDGPDCYRCKYNKERKTCDAECFESMEDYVKESHEEIASIIIEPMLQGAAGMKIYSPVYLKKLRQLCDKYDIHLIADEIAVGFGRTGKMFACEHADITPDFMCLSKGLTAGYVPMALVLTKDSIYNAFYDDYNTYKAFMHSHTYSGNPIGCSIANEVLNIFEEENVLYENEEKAKYFTNILNENFKEHKNVGEIRSIGLINAIELVEDKNLKLGFDSDLRVGYKIYQKALKKGVLLRPLGNVIYFNPPYVISKSDMEKMVRVCKETMDEVLESLKVEVLKYK</sequence>
<keyword evidence="9 11" id="KW-0663">Pyridoxal phosphate</keyword>
<evidence type="ECO:0000256" key="11">
    <source>
        <dbReference type="HAMAP-Rule" id="MF_00834"/>
    </source>
</evidence>
<protein>
    <recommendedName>
        <fullName evidence="11">Adenosylmethionine-8-amino-7-oxononanoate aminotransferase</fullName>
        <ecNumber evidence="11">2.6.1.62</ecNumber>
    </recommendedName>
    <alternativeName>
        <fullName evidence="11">7,8-diamino-pelargonic acid aminotransferase</fullName>
        <shortName evidence="11">DAPA AT</shortName>
        <shortName evidence="11">DAPA aminotransferase</shortName>
    </alternativeName>
    <alternativeName>
        <fullName evidence="11">7,8-diaminononanoate synthase</fullName>
        <shortName evidence="11">DANS</shortName>
    </alternativeName>
    <alternativeName>
        <fullName evidence="11">Diaminopelargonic acid synthase</fullName>
    </alternativeName>
</protein>
<dbReference type="GO" id="GO:0004015">
    <property type="term" value="F:adenosylmethionine-8-amino-7-oxononanoate transaminase activity"/>
    <property type="evidence" value="ECO:0007669"/>
    <property type="project" value="UniProtKB-UniRule"/>
</dbReference>
<evidence type="ECO:0000256" key="9">
    <source>
        <dbReference type="ARBA" id="ARBA00022898"/>
    </source>
</evidence>
<dbReference type="PANTHER" id="PTHR42684">
    <property type="entry name" value="ADENOSYLMETHIONINE-8-AMINO-7-OXONONANOATE AMINOTRANSFERASE"/>
    <property type="match status" value="1"/>
</dbReference>
<evidence type="ECO:0000256" key="8">
    <source>
        <dbReference type="ARBA" id="ARBA00022756"/>
    </source>
</evidence>
<comment type="pathway">
    <text evidence="11">Cofactor biosynthesis; biotin biosynthesis; 7,8-diaminononanoate from 8-amino-7-oxononanoate (SAM route): step 1/1.</text>
</comment>
<dbReference type="InterPro" id="IPR049704">
    <property type="entry name" value="Aminotrans_3_PPA_site"/>
</dbReference>
<dbReference type="PROSITE" id="PS00092">
    <property type="entry name" value="N6_MTASE"/>
    <property type="match status" value="1"/>
</dbReference>
<dbReference type="EMBL" id="CP032452">
    <property type="protein sequence ID" value="QEZ68055.1"/>
    <property type="molecule type" value="Genomic_DNA"/>
</dbReference>
<comment type="function">
    <text evidence="11">Catalyzes the transfer of the alpha-amino group from S-adenosyl-L-methionine (SAM) to 7-keto-8-aminopelargonic acid (KAPA) to form 7,8-diaminopelargonic acid (DAPA). It is the only aminotransferase known to utilize SAM as an amino donor.</text>
</comment>
<dbReference type="FunFam" id="3.40.640.10:FF:000078">
    <property type="entry name" value="Adenosylmethionine-8-amino-7-oxononanoate aminotransferase"/>
    <property type="match status" value="1"/>
</dbReference>
<dbReference type="InterPro" id="IPR005815">
    <property type="entry name" value="BioA"/>
</dbReference>
<evidence type="ECO:0000256" key="1">
    <source>
        <dbReference type="ARBA" id="ARBA00001933"/>
    </source>
</evidence>
<dbReference type="Gene3D" id="3.40.640.10">
    <property type="entry name" value="Type I PLP-dependent aspartate aminotransferase-like (Major domain)"/>
    <property type="match status" value="1"/>
</dbReference>
<comment type="similarity">
    <text evidence="10 11">Belongs to the class-III pyridoxal-phosphate-dependent aminotransferase family. BioA subfamily.</text>
</comment>
<comment type="cofactor">
    <cofactor evidence="1 11">
        <name>pyridoxal 5'-phosphate</name>
        <dbReference type="ChEBI" id="CHEBI:597326"/>
    </cofactor>
</comment>
<feature type="binding site" evidence="11">
    <location>
        <begin position="112"/>
        <end position="113"/>
    </location>
    <ligand>
        <name>pyridoxal 5'-phosphate</name>
        <dbReference type="ChEBI" id="CHEBI:597326"/>
    </ligand>
</feature>
<dbReference type="InterPro" id="IPR015421">
    <property type="entry name" value="PyrdxlP-dep_Trfase_major"/>
</dbReference>
<dbReference type="Gene3D" id="3.90.1150.10">
    <property type="entry name" value="Aspartate Aminotransferase, domain 1"/>
    <property type="match status" value="1"/>
</dbReference>
<evidence type="ECO:0000256" key="4">
    <source>
        <dbReference type="ARBA" id="ARBA00022490"/>
    </source>
</evidence>
<dbReference type="GO" id="GO:0030170">
    <property type="term" value="F:pyridoxal phosphate binding"/>
    <property type="evidence" value="ECO:0007669"/>
    <property type="project" value="UniProtKB-UniRule"/>
</dbReference>
<evidence type="ECO:0000256" key="7">
    <source>
        <dbReference type="ARBA" id="ARBA00022691"/>
    </source>
</evidence>
<keyword evidence="6 11" id="KW-0808">Transferase</keyword>
<reference evidence="12 13" key="1">
    <citation type="submission" date="2018-09" db="EMBL/GenBank/DDBJ databases">
        <title>A clostridial neurotoxin that targets Anopheles mosquitoes.</title>
        <authorList>
            <person name="Contreras E."/>
            <person name="Masuyer G."/>
            <person name="Qureshi N."/>
            <person name="Chawla S."/>
            <person name="Lim H.L."/>
            <person name="Chen J."/>
            <person name="Stenmark P."/>
            <person name="Gill S."/>
        </authorList>
    </citation>
    <scope>NUCLEOTIDE SEQUENCE [LARGE SCALE GENOMIC DNA]</scope>
    <source>
        <strain evidence="12 13">Cbm</strain>
    </source>
</reference>
<keyword evidence="4 11" id="KW-0963">Cytoplasm</keyword>
<name>A0A5P3XD87_PARBF</name>
<feature type="binding site" evidence="11">
    <location>
        <position position="145"/>
    </location>
    <ligand>
        <name>substrate</name>
    </ligand>
</feature>
<dbReference type="NCBIfam" id="TIGR00508">
    <property type="entry name" value="bioA"/>
    <property type="match status" value="1"/>
</dbReference>
<dbReference type="Proteomes" id="UP000326961">
    <property type="component" value="Chromosome"/>
</dbReference>
<gene>
    <name evidence="11 12" type="primary">bioA</name>
    <name evidence="12" type="ORF">D4A35_03540</name>
</gene>
<feature type="binding site" evidence="11">
    <location>
        <position position="251"/>
    </location>
    <ligand>
        <name>pyridoxal 5'-phosphate</name>
        <dbReference type="ChEBI" id="CHEBI:597326"/>
    </ligand>
</feature>
<feature type="binding site" evidence="11">
    <location>
        <position position="280"/>
    </location>
    <ligand>
        <name>substrate</name>
    </ligand>
</feature>
<feature type="binding site" evidence="11">
    <location>
        <position position="52"/>
    </location>
    <ligand>
        <name>substrate</name>
    </ligand>
</feature>
<evidence type="ECO:0000313" key="13">
    <source>
        <dbReference type="Proteomes" id="UP000326961"/>
    </source>
</evidence>
<comment type="catalytic activity">
    <reaction evidence="11">
        <text>(8S)-8-amino-7-oxononanoate + S-adenosyl-L-methionine = S-adenosyl-4-methylsulfanyl-2-oxobutanoate + (7R,8S)-7,8-diammoniononanoate</text>
        <dbReference type="Rhea" id="RHEA:16861"/>
        <dbReference type="ChEBI" id="CHEBI:16490"/>
        <dbReference type="ChEBI" id="CHEBI:59789"/>
        <dbReference type="ChEBI" id="CHEBI:149468"/>
        <dbReference type="ChEBI" id="CHEBI:149469"/>
        <dbReference type="EC" id="2.6.1.62"/>
    </reaction>
</comment>
<organism evidence="12 13">
    <name type="scientific">Paraclostridium bifermentans</name>
    <name type="common">Clostridium bifermentans</name>
    <dbReference type="NCBI Taxonomy" id="1490"/>
    <lineage>
        <taxon>Bacteria</taxon>
        <taxon>Bacillati</taxon>
        <taxon>Bacillota</taxon>
        <taxon>Clostridia</taxon>
        <taxon>Peptostreptococcales</taxon>
        <taxon>Peptostreptococcaceae</taxon>
        <taxon>Paraclostridium</taxon>
    </lineage>
</organism>
<dbReference type="CDD" id="cd00610">
    <property type="entry name" value="OAT_like"/>
    <property type="match status" value="1"/>
</dbReference>
<dbReference type="GO" id="GO:0005737">
    <property type="term" value="C:cytoplasm"/>
    <property type="evidence" value="ECO:0007669"/>
    <property type="project" value="UniProtKB-SubCell"/>
</dbReference>
<proteinExistence type="inferred from homology"/>
<evidence type="ECO:0000256" key="10">
    <source>
        <dbReference type="ARBA" id="ARBA00060970"/>
    </source>
</evidence>
<dbReference type="GO" id="GO:0003676">
    <property type="term" value="F:nucleic acid binding"/>
    <property type="evidence" value="ECO:0007669"/>
    <property type="project" value="InterPro"/>
</dbReference>
<feature type="site" description="Participates in the substrate recognition with KAPA and in a stacking interaction with the adenine ring of SAM" evidence="11">
    <location>
        <position position="15"/>
    </location>
</feature>
<dbReference type="InterPro" id="IPR015424">
    <property type="entry name" value="PyrdxlP-dep_Trfase"/>
</dbReference>
<feature type="modified residue" description="N6-(pyridoxal phosphate)lysine" evidence="11">
    <location>
        <position position="280"/>
    </location>
</feature>
<dbReference type="InterPro" id="IPR015422">
    <property type="entry name" value="PyrdxlP-dep_Trfase_small"/>
</dbReference>
<evidence type="ECO:0000256" key="6">
    <source>
        <dbReference type="ARBA" id="ARBA00022679"/>
    </source>
</evidence>
<evidence type="ECO:0000256" key="5">
    <source>
        <dbReference type="ARBA" id="ARBA00022576"/>
    </source>
</evidence>
<accession>A0A5P3XD87</accession>
<evidence type="ECO:0000313" key="12">
    <source>
        <dbReference type="EMBL" id="QEZ68055.1"/>
    </source>
</evidence>
<comment type="subcellular location">
    <subcellularLocation>
        <location evidence="2 11">Cytoplasm</location>
    </subcellularLocation>
</comment>
<dbReference type="PANTHER" id="PTHR42684:SF17">
    <property type="entry name" value="ADENOSYLMETHIONINE-8-AMINO-7-OXONONANOATE AMINOTRANSFERASE"/>
    <property type="match status" value="1"/>
</dbReference>
<dbReference type="InterPro" id="IPR002052">
    <property type="entry name" value="DNA_methylase_N6_adenine_CS"/>
</dbReference>
<dbReference type="AlphaFoldDB" id="A0A5P3XD87"/>
<keyword evidence="7 11" id="KW-0949">S-adenosyl-L-methionine</keyword>
<dbReference type="InterPro" id="IPR005814">
    <property type="entry name" value="Aminotrans_3"/>
</dbReference>
<dbReference type="UniPathway" id="UPA00078">
    <property type="reaction ID" value="UER00160"/>
</dbReference>
<dbReference type="GO" id="GO:0008168">
    <property type="term" value="F:methyltransferase activity"/>
    <property type="evidence" value="ECO:0007669"/>
    <property type="project" value="InterPro"/>
</dbReference>
<dbReference type="EC" id="2.6.1.62" evidence="11"/>
<dbReference type="RefSeq" id="WP_150885935.1">
    <property type="nucleotide sequence ID" value="NZ_CP032452.1"/>
</dbReference>
<dbReference type="Pfam" id="PF00202">
    <property type="entry name" value="Aminotran_3"/>
    <property type="match status" value="1"/>
</dbReference>
<dbReference type="PROSITE" id="PS00600">
    <property type="entry name" value="AA_TRANSFER_CLASS_3"/>
    <property type="match status" value="1"/>
</dbReference>
<dbReference type="SUPFAM" id="SSF53383">
    <property type="entry name" value="PLP-dependent transferases"/>
    <property type="match status" value="1"/>
</dbReference>
<evidence type="ECO:0000256" key="3">
    <source>
        <dbReference type="ARBA" id="ARBA00011738"/>
    </source>
</evidence>
<dbReference type="GO" id="GO:0009102">
    <property type="term" value="P:biotin biosynthetic process"/>
    <property type="evidence" value="ECO:0007669"/>
    <property type="project" value="UniProtKB-UniRule"/>
</dbReference>
<dbReference type="NCBIfam" id="NF004624">
    <property type="entry name" value="PRK05964.1"/>
    <property type="match status" value="1"/>
</dbReference>